<dbReference type="SUPFAM" id="SSF158682">
    <property type="entry name" value="TerB-like"/>
    <property type="match status" value="1"/>
</dbReference>
<evidence type="ECO:0000313" key="1">
    <source>
        <dbReference type="EMBL" id="SFV59801.1"/>
    </source>
</evidence>
<evidence type="ECO:0008006" key="2">
    <source>
        <dbReference type="Google" id="ProtNLM"/>
    </source>
</evidence>
<reference evidence="1" key="1">
    <citation type="submission" date="2016-10" db="EMBL/GenBank/DDBJ databases">
        <authorList>
            <person name="de Groot N.N."/>
        </authorList>
    </citation>
    <scope>NUCLEOTIDE SEQUENCE</scope>
</reference>
<protein>
    <recommendedName>
        <fullName evidence="2">Co-chaperone DjlA N-terminal domain-containing protein</fullName>
    </recommendedName>
</protein>
<sequence>MEKKIKESVGTLLAHIIKVDHRDVEKEAPLFCEIMGENFDCSEKEAKEFLHTMMNKEYNLDDHVAIINQALCEDRLSKFHLLEQLNHMIYSDKISPDDYKIFEDIKNKLFEC</sequence>
<proteinExistence type="predicted"/>
<organism evidence="1">
    <name type="scientific">hydrothermal vent metagenome</name>
    <dbReference type="NCBI Taxonomy" id="652676"/>
    <lineage>
        <taxon>unclassified sequences</taxon>
        <taxon>metagenomes</taxon>
        <taxon>ecological metagenomes</taxon>
    </lineage>
</organism>
<dbReference type="AlphaFoldDB" id="A0A1W1C269"/>
<dbReference type="EMBL" id="FPHD01000053">
    <property type="protein sequence ID" value="SFV59801.1"/>
    <property type="molecule type" value="Genomic_DNA"/>
</dbReference>
<name>A0A1W1C269_9ZZZZ</name>
<dbReference type="Gene3D" id="1.10.3680.10">
    <property type="entry name" value="TerB-like"/>
    <property type="match status" value="1"/>
</dbReference>
<accession>A0A1W1C269</accession>
<gene>
    <name evidence="1" type="ORF">MNB_SV-8-50</name>
</gene>
<dbReference type="InterPro" id="IPR029024">
    <property type="entry name" value="TerB-like"/>
</dbReference>